<accession>A0A6S6WGD6</accession>
<name>A0A6S6WGD6_9PLEO</name>
<proteinExistence type="predicted"/>
<dbReference type="GO" id="GO:0009306">
    <property type="term" value="P:protein secretion"/>
    <property type="evidence" value="ECO:0007669"/>
    <property type="project" value="TreeGrafter"/>
</dbReference>
<gene>
    <name evidence="1" type="ORF">PTTW11_10975</name>
</gene>
<organism evidence="1 2">
    <name type="scientific">Pyrenophora teres f. teres</name>
    <dbReference type="NCBI Taxonomy" id="97479"/>
    <lineage>
        <taxon>Eukaryota</taxon>
        <taxon>Fungi</taxon>
        <taxon>Dikarya</taxon>
        <taxon>Ascomycota</taxon>
        <taxon>Pezizomycotina</taxon>
        <taxon>Dothideomycetes</taxon>
        <taxon>Pleosporomycetidae</taxon>
        <taxon>Pleosporales</taxon>
        <taxon>Pleosporineae</taxon>
        <taxon>Pleosporaceae</taxon>
        <taxon>Pyrenophora</taxon>
    </lineage>
</organism>
<dbReference type="GO" id="GO:0007030">
    <property type="term" value="P:Golgi organization"/>
    <property type="evidence" value="ECO:0007669"/>
    <property type="project" value="TreeGrafter"/>
</dbReference>
<dbReference type="PANTHER" id="PTHR17985:SF8">
    <property type="entry name" value="TRANSPORT AND GOLGI ORGANIZATION PROTEIN 2 HOMOLOG"/>
    <property type="match status" value="1"/>
</dbReference>
<protein>
    <submittedName>
        <fullName evidence="1">TANGO2 domain containing protein</fullName>
    </submittedName>
</protein>
<dbReference type="GO" id="GO:0005794">
    <property type="term" value="C:Golgi apparatus"/>
    <property type="evidence" value="ECO:0007669"/>
    <property type="project" value="TreeGrafter"/>
</dbReference>
<evidence type="ECO:0000313" key="1">
    <source>
        <dbReference type="EMBL" id="CAE7217540.1"/>
    </source>
</evidence>
<dbReference type="PANTHER" id="PTHR17985">
    <property type="entry name" value="SER/THR-RICH PROTEIN T10 IN DGCR REGION"/>
    <property type="match status" value="1"/>
</dbReference>
<dbReference type="Proteomes" id="UP000472372">
    <property type="component" value="Chromosome 11"/>
</dbReference>
<dbReference type="Pfam" id="PF05742">
    <property type="entry name" value="TANGO2"/>
    <property type="match status" value="1"/>
</dbReference>
<dbReference type="EMBL" id="HG992987">
    <property type="protein sequence ID" value="CAE7217540.1"/>
    <property type="molecule type" value="Genomic_DNA"/>
</dbReference>
<evidence type="ECO:0000313" key="2">
    <source>
        <dbReference type="Proteomes" id="UP000472372"/>
    </source>
</evidence>
<dbReference type="AlphaFoldDB" id="A0A6S6WGD6"/>
<dbReference type="InterPro" id="IPR008551">
    <property type="entry name" value="TANGO2"/>
</dbReference>
<reference evidence="1" key="1">
    <citation type="submission" date="2021-02" db="EMBL/GenBank/DDBJ databases">
        <authorList>
            <person name="Syme A R."/>
            <person name="Syme A R."/>
            <person name="Moolhuijzen P."/>
        </authorList>
    </citation>
    <scope>NUCLEOTIDE SEQUENCE</scope>
    <source>
        <strain evidence="1">W1-1</strain>
    </source>
</reference>
<sequence>MCIAILSSAHPDYPFILLNNRDEYLHRPTAEVTWWPSPDTQVLGGYDLHRPAHGTWLGVTRQGRLAVLTNYREEDEAIVVGARSRGLIPNAWLKSEPSKGETTDEFAKRMIEEDGVQGVGGFSLCYGFMQDVVKSQNNGLAIVSNRTPDVKGVIHLLDQPNQTHALSNAAYSDRSWPKVINGEAWTRHAISESVAAKETPEQLISRLLAVLSTDTMPRQKENEEWDMYLNQLRHSIFIPAIGRDHLEEHRMPAHEIGDVVKNKAEDATSGCYGTQKNIIVLCDREGRVTYFERTLYDGDAKPIETGKGDRKFEYQIEGW</sequence>